<evidence type="ECO:0000259" key="3">
    <source>
        <dbReference type="SMART" id="SM00475"/>
    </source>
</evidence>
<dbReference type="Gene3D" id="3.40.50.1010">
    <property type="entry name" value="5'-nuclease"/>
    <property type="match status" value="1"/>
</dbReference>
<gene>
    <name evidence="4" type="ORF">Eyrgjafa_gp_38</name>
</gene>
<evidence type="ECO:0000313" key="4">
    <source>
        <dbReference type="EMBL" id="QLF88183.1"/>
    </source>
</evidence>
<keyword evidence="4" id="KW-0269">Exonuclease</keyword>
<dbReference type="GO" id="GO:0033567">
    <property type="term" value="P:DNA replication, Okazaki fragment processing"/>
    <property type="evidence" value="ECO:0007669"/>
    <property type="project" value="InterPro"/>
</dbReference>
<evidence type="ECO:0000313" key="5">
    <source>
        <dbReference type="Proteomes" id="UP000594646"/>
    </source>
</evidence>
<dbReference type="InterPro" id="IPR002421">
    <property type="entry name" value="5-3_exonuclease"/>
</dbReference>
<dbReference type="EMBL" id="MT375523">
    <property type="protein sequence ID" value="QLF88183.1"/>
    <property type="molecule type" value="Genomic_DNA"/>
</dbReference>
<dbReference type="SUPFAM" id="SSF47807">
    <property type="entry name" value="5' to 3' exonuclease, C-terminal subdomain"/>
    <property type="match status" value="1"/>
</dbReference>
<dbReference type="SUPFAM" id="SSF88723">
    <property type="entry name" value="PIN domain-like"/>
    <property type="match status" value="1"/>
</dbReference>
<evidence type="ECO:0000256" key="1">
    <source>
        <dbReference type="ARBA" id="ARBA00022722"/>
    </source>
</evidence>
<keyword evidence="5" id="KW-1185">Reference proteome</keyword>
<accession>A0A7S5YA90</accession>
<dbReference type="Pfam" id="PF02739">
    <property type="entry name" value="5_3_exonuc_N"/>
    <property type="match status" value="1"/>
</dbReference>
<dbReference type="Gene3D" id="1.10.150.20">
    <property type="entry name" value="5' to 3' exonuclease, C-terminal subdomain"/>
    <property type="match status" value="1"/>
</dbReference>
<reference evidence="5" key="1">
    <citation type="submission" date="2020-04" db="EMBL/GenBank/DDBJ databases">
        <title>Efficient Dilution-to-Extinction isolation of novel virus-host model systems for fastidious heterotrophic bacteria.</title>
        <authorList>
            <person name="Buchholz H.H."/>
            <person name="Temperton B."/>
            <person name="Michelsen M."/>
            <person name="Allen M."/>
        </authorList>
    </citation>
    <scope>NUCLEOTIDE SEQUENCE [LARGE SCALE GENOMIC DNA]</scope>
</reference>
<dbReference type="InterPro" id="IPR036279">
    <property type="entry name" value="5-3_exonuclease_C_sf"/>
</dbReference>
<organism evidence="4 5">
    <name type="scientific">Pelagibacter phage Eyrgjafa EXVC018P</name>
    <dbReference type="NCBI Taxonomy" id="2736227"/>
    <lineage>
        <taxon>Viruses</taxon>
        <taxon>Duplodnaviria</taxon>
        <taxon>Heunggongvirae</taxon>
        <taxon>Uroviricota</taxon>
        <taxon>Caudoviricetes</taxon>
        <taxon>Autographivirales</taxon>
        <taxon>Fussvirus</taxon>
        <taxon>Fussvirus Eyrgjafa EXVC018P</taxon>
    </lineage>
</organism>
<dbReference type="PANTHER" id="PTHR42646:SF2">
    <property type="entry name" value="5'-3' EXONUCLEASE FAMILY PROTEIN"/>
    <property type="match status" value="1"/>
</dbReference>
<protein>
    <submittedName>
        <fullName evidence="4">Exonuclease</fullName>
    </submittedName>
</protein>
<dbReference type="InterPro" id="IPR029060">
    <property type="entry name" value="PIN-like_dom_sf"/>
</dbReference>
<dbReference type="InterPro" id="IPR038969">
    <property type="entry name" value="FEN"/>
</dbReference>
<evidence type="ECO:0000256" key="2">
    <source>
        <dbReference type="ARBA" id="ARBA00022801"/>
    </source>
</evidence>
<dbReference type="GO" id="GO:0008409">
    <property type="term" value="F:5'-3' exonuclease activity"/>
    <property type="evidence" value="ECO:0007669"/>
    <property type="project" value="InterPro"/>
</dbReference>
<dbReference type="GO" id="GO:0017108">
    <property type="term" value="F:5'-flap endonuclease activity"/>
    <property type="evidence" value="ECO:0007669"/>
    <property type="project" value="InterPro"/>
</dbReference>
<dbReference type="Proteomes" id="UP000594646">
    <property type="component" value="Genome"/>
</dbReference>
<dbReference type="GO" id="GO:0003677">
    <property type="term" value="F:DNA binding"/>
    <property type="evidence" value="ECO:0007669"/>
    <property type="project" value="InterPro"/>
</dbReference>
<feature type="domain" description="5'-3' exonuclease" evidence="3">
    <location>
        <begin position="36"/>
        <end position="283"/>
    </location>
</feature>
<dbReference type="PANTHER" id="PTHR42646">
    <property type="entry name" value="FLAP ENDONUCLEASE XNI"/>
    <property type="match status" value="1"/>
</dbReference>
<dbReference type="InterPro" id="IPR020046">
    <property type="entry name" value="5-3_exonucl_a-hlix_arch_N"/>
</dbReference>
<keyword evidence="1" id="KW-0540">Nuclease</keyword>
<sequence>MTQLNEAHFHLHSENKAKLHEKKKMSNINDFFDNQNKVMIVDADLVVYKIASSLEEPIDWGDDVWTLHSDLGKGKTLLQQAINYYKEKTKSKEVILAFSDSKNFRKEFDKTYKSHRKNIRKPVCYAPLRKWAEQNYNFYTLPNLEGDDVIGILATQHYKTNNVIISGDKDMRTIPTWHCFIGDDQLEYVDETKADYNFCTQVLVGDSADGYKGLVGCGAVKASRVLLDKKNIDEMWEAVIKEYERAGQSFENAYHQARLARILRKDEYDFATSKPNLWSYRYEHYKDTRANNKAS</sequence>
<dbReference type="SMART" id="SM00475">
    <property type="entry name" value="53EXOc"/>
    <property type="match status" value="1"/>
</dbReference>
<keyword evidence="2" id="KW-0378">Hydrolase</keyword>
<proteinExistence type="predicted"/>
<name>A0A7S5YA90_9CAUD</name>